<keyword evidence="1" id="KW-1133">Transmembrane helix</keyword>
<sequence length="111" mass="12766">MSAAAAASQRERKANNNPGAKRRLRLWLCFVILFVGWAGYVFYSQTSELHEKSKQLAQVRTKEQATQESLNQLKYEINRLNDPEYIGQLARKKYGLYKPGETPIRKSTDSN</sequence>
<dbReference type="InterPro" id="IPR007060">
    <property type="entry name" value="FtsL/DivIC"/>
</dbReference>
<keyword evidence="3" id="KW-1185">Reference proteome</keyword>
<gene>
    <name evidence="2" type="ORF">GCM10010917_40250</name>
</gene>
<feature type="transmembrane region" description="Helical" evidence="1">
    <location>
        <begin position="24"/>
        <end position="43"/>
    </location>
</feature>
<dbReference type="Proteomes" id="UP000609323">
    <property type="component" value="Unassembled WGS sequence"/>
</dbReference>
<comment type="caution">
    <text evidence="2">The sequence shown here is derived from an EMBL/GenBank/DDBJ whole genome shotgun (WGS) entry which is preliminary data.</text>
</comment>
<accession>A0ABQ1GVM7</accession>
<keyword evidence="1" id="KW-0812">Transmembrane</keyword>
<keyword evidence="1" id="KW-0472">Membrane</keyword>
<evidence type="ECO:0000256" key="1">
    <source>
        <dbReference type="SAM" id="Phobius"/>
    </source>
</evidence>
<protein>
    <recommendedName>
        <fullName evidence="4">Septum formation initiator family protein</fullName>
    </recommendedName>
</protein>
<evidence type="ECO:0008006" key="4">
    <source>
        <dbReference type="Google" id="ProtNLM"/>
    </source>
</evidence>
<organism evidence="2 3">
    <name type="scientific">Paenibacillus physcomitrellae</name>
    <dbReference type="NCBI Taxonomy" id="1619311"/>
    <lineage>
        <taxon>Bacteria</taxon>
        <taxon>Bacillati</taxon>
        <taxon>Bacillota</taxon>
        <taxon>Bacilli</taxon>
        <taxon>Bacillales</taxon>
        <taxon>Paenibacillaceae</taxon>
        <taxon>Paenibacillus</taxon>
    </lineage>
</organism>
<dbReference type="RefSeq" id="WP_094094692.1">
    <property type="nucleotide sequence ID" value="NZ_BMHF01000022.1"/>
</dbReference>
<dbReference type="PANTHER" id="PTHR40027">
    <property type="entry name" value="CELL DIVISION PROTEIN DIVIC"/>
    <property type="match status" value="1"/>
</dbReference>
<evidence type="ECO:0000313" key="2">
    <source>
        <dbReference type="EMBL" id="GGA50937.1"/>
    </source>
</evidence>
<name>A0ABQ1GVM7_9BACL</name>
<dbReference type="PANTHER" id="PTHR40027:SF1">
    <property type="entry name" value="CELL DIVISION PROTEIN DIVIC"/>
    <property type="match status" value="1"/>
</dbReference>
<proteinExistence type="predicted"/>
<reference evidence="3" key="1">
    <citation type="journal article" date="2019" name="Int. J. Syst. Evol. Microbiol.">
        <title>The Global Catalogue of Microorganisms (GCM) 10K type strain sequencing project: providing services to taxonomists for standard genome sequencing and annotation.</title>
        <authorList>
            <consortium name="The Broad Institute Genomics Platform"/>
            <consortium name="The Broad Institute Genome Sequencing Center for Infectious Disease"/>
            <person name="Wu L."/>
            <person name="Ma J."/>
        </authorList>
    </citation>
    <scope>NUCLEOTIDE SEQUENCE [LARGE SCALE GENOMIC DNA]</scope>
    <source>
        <strain evidence="3">CGMCC 1.15044</strain>
    </source>
</reference>
<dbReference type="InterPro" id="IPR039076">
    <property type="entry name" value="DivIC"/>
</dbReference>
<evidence type="ECO:0000313" key="3">
    <source>
        <dbReference type="Proteomes" id="UP000609323"/>
    </source>
</evidence>
<dbReference type="Pfam" id="PF04977">
    <property type="entry name" value="DivIC"/>
    <property type="match status" value="1"/>
</dbReference>
<dbReference type="EMBL" id="BMHF01000022">
    <property type="protein sequence ID" value="GGA50937.1"/>
    <property type="molecule type" value="Genomic_DNA"/>
</dbReference>